<dbReference type="Gene3D" id="3.40.50.2000">
    <property type="entry name" value="Glycogen Phosphorylase B"/>
    <property type="match status" value="2"/>
</dbReference>
<accession>A0ABR7L1R3</accession>
<evidence type="ECO:0000256" key="1">
    <source>
        <dbReference type="ARBA" id="ARBA00022676"/>
    </source>
</evidence>
<dbReference type="Proteomes" id="UP000734823">
    <property type="component" value="Unassembled WGS sequence"/>
</dbReference>
<proteinExistence type="predicted"/>
<dbReference type="PANTHER" id="PTHR12526">
    <property type="entry name" value="GLYCOSYLTRANSFERASE"/>
    <property type="match status" value="1"/>
</dbReference>
<keyword evidence="1" id="KW-0328">Glycosyltransferase</keyword>
<dbReference type="Pfam" id="PF13579">
    <property type="entry name" value="Glyco_trans_4_4"/>
    <property type="match status" value="1"/>
</dbReference>
<reference evidence="4 5" key="1">
    <citation type="submission" date="2020-06" db="EMBL/GenBank/DDBJ databases">
        <title>Actinokineospora xiongansis sp. nov., isolated from soil of Baiyangdian.</title>
        <authorList>
            <person name="Zhang X."/>
        </authorList>
    </citation>
    <scope>NUCLEOTIDE SEQUENCE [LARGE SCALE GENOMIC DNA]</scope>
    <source>
        <strain evidence="4 5">HBU206404</strain>
    </source>
</reference>
<protein>
    <submittedName>
        <fullName evidence="4">Glycosyltransferase family 4 protein</fullName>
    </submittedName>
</protein>
<sequence>MNGNDTVRSVELTGRPHVLIIVQNLPVPLDRRVWLECQALTAAGYEVSVICPKGPGDPARAELDGVHLYKYKPPPQAEGLLSYAWEFLYCWLRTAWLSLTVSRRRRFDVIQACNPPDTYWLLALLWKARGVRFVFDHHDLNPEVFLSRFGAPTGLGSKIQLAILKWLERRTFRTADRVISTNTSYQRIAWERGGVDPERTAVVRSGPDTAVMRPVDAVDSLRRGGKHLVAYLGIMGPQDGVDGVLDMAEHVVRTRGREDVRFALLGFGDCLDDLRKRCTDLGLDDYVEFPGRVGPEQITRYLSTASVGLSPDPLSPLNDISTMNKTMEYMAFALPVVAYRLTETVISAGDCAVYVEPGDTIGFADAVVALLDDEERRSELGAAGRRRAETELDWRAQARTYVGVYDGLLVNRSAGPFPDAWPETEQRAKGDTGLLDRWGNTMVDLRDDEALRDFAGTRRVSREPAGDLSAG</sequence>
<keyword evidence="5" id="KW-1185">Reference proteome</keyword>
<comment type="caution">
    <text evidence="4">The sequence shown here is derived from an EMBL/GenBank/DDBJ whole genome shotgun (WGS) entry which is preliminary data.</text>
</comment>
<dbReference type="SUPFAM" id="SSF53756">
    <property type="entry name" value="UDP-Glycosyltransferase/glycogen phosphorylase"/>
    <property type="match status" value="1"/>
</dbReference>
<dbReference type="CDD" id="cd03794">
    <property type="entry name" value="GT4_WbuB-like"/>
    <property type="match status" value="1"/>
</dbReference>
<dbReference type="Pfam" id="PF13692">
    <property type="entry name" value="Glyco_trans_1_4"/>
    <property type="match status" value="1"/>
</dbReference>
<evidence type="ECO:0000256" key="2">
    <source>
        <dbReference type="ARBA" id="ARBA00022679"/>
    </source>
</evidence>
<dbReference type="InterPro" id="IPR028098">
    <property type="entry name" value="Glyco_trans_4-like_N"/>
</dbReference>
<dbReference type="PANTHER" id="PTHR12526:SF624">
    <property type="entry name" value="BLR6297 PROTEIN"/>
    <property type="match status" value="1"/>
</dbReference>
<gene>
    <name evidence="4" type="ORF">GPZ80_05315</name>
</gene>
<feature type="domain" description="Glycosyltransferase subfamily 4-like N-terminal" evidence="3">
    <location>
        <begin position="32"/>
        <end position="205"/>
    </location>
</feature>
<name>A0ABR7L1R3_9PSEU</name>
<dbReference type="EMBL" id="JABVED010000002">
    <property type="protein sequence ID" value="MBC6446595.1"/>
    <property type="molecule type" value="Genomic_DNA"/>
</dbReference>
<evidence type="ECO:0000313" key="4">
    <source>
        <dbReference type="EMBL" id="MBC6446595.1"/>
    </source>
</evidence>
<organism evidence="4 5">
    <name type="scientific">Actinokineospora xionganensis</name>
    <dbReference type="NCBI Taxonomy" id="2684470"/>
    <lineage>
        <taxon>Bacteria</taxon>
        <taxon>Bacillati</taxon>
        <taxon>Actinomycetota</taxon>
        <taxon>Actinomycetes</taxon>
        <taxon>Pseudonocardiales</taxon>
        <taxon>Pseudonocardiaceae</taxon>
        <taxon>Actinokineospora</taxon>
    </lineage>
</organism>
<keyword evidence="2" id="KW-0808">Transferase</keyword>
<evidence type="ECO:0000313" key="5">
    <source>
        <dbReference type="Proteomes" id="UP000734823"/>
    </source>
</evidence>
<evidence type="ECO:0000259" key="3">
    <source>
        <dbReference type="Pfam" id="PF13579"/>
    </source>
</evidence>